<organism evidence="2 3">
    <name type="scientific">Glycomyces sambucus</name>
    <dbReference type="NCBI Taxonomy" id="380244"/>
    <lineage>
        <taxon>Bacteria</taxon>
        <taxon>Bacillati</taxon>
        <taxon>Actinomycetota</taxon>
        <taxon>Actinomycetes</taxon>
        <taxon>Glycomycetales</taxon>
        <taxon>Glycomycetaceae</taxon>
        <taxon>Glycomyces</taxon>
    </lineage>
</organism>
<keyword evidence="3" id="KW-1185">Reference proteome</keyword>
<protein>
    <recommendedName>
        <fullName evidence="4">SMODS and SLOG-associating 2TM effector domain-containing protein</fullName>
    </recommendedName>
</protein>
<keyword evidence="1" id="KW-0812">Transmembrane</keyword>
<dbReference type="STRING" id="380244.SAMN05216298_4941"/>
<keyword evidence="1" id="KW-1133">Transmembrane helix</keyword>
<evidence type="ECO:0000313" key="2">
    <source>
        <dbReference type="EMBL" id="SDL72952.1"/>
    </source>
</evidence>
<keyword evidence="1" id="KW-0472">Membrane</keyword>
<dbReference type="AlphaFoldDB" id="A0A1G9MFA6"/>
<dbReference type="Proteomes" id="UP000198662">
    <property type="component" value="Unassembled WGS sequence"/>
</dbReference>
<feature type="transmembrane region" description="Helical" evidence="1">
    <location>
        <begin position="115"/>
        <end position="136"/>
    </location>
</feature>
<dbReference type="EMBL" id="FNGF01000009">
    <property type="protein sequence ID" value="SDL72952.1"/>
    <property type="molecule type" value="Genomic_DNA"/>
</dbReference>
<evidence type="ECO:0008006" key="4">
    <source>
        <dbReference type="Google" id="ProtNLM"/>
    </source>
</evidence>
<name>A0A1G9MFA6_9ACTN</name>
<accession>A0A1G9MFA6</accession>
<evidence type="ECO:0000256" key="1">
    <source>
        <dbReference type="SAM" id="Phobius"/>
    </source>
</evidence>
<evidence type="ECO:0000313" key="3">
    <source>
        <dbReference type="Proteomes" id="UP000198662"/>
    </source>
</evidence>
<gene>
    <name evidence="2" type="ORF">SAMN05216298_4941</name>
</gene>
<feature type="transmembrane region" description="Helical" evidence="1">
    <location>
        <begin position="35"/>
        <end position="68"/>
    </location>
</feature>
<sequence>MSGSAQLTEDQRKHLEFIQSAITRMSGLSSTAKGWGITVSMAAFGISAAGSVPLFSVLGLTSMGFFTYLDCRYLREERLFRCLYEDARRGLLQVYSMDRSAYLERCSWRSVFKSWSIVGFYAPSALVGAGSLVWSAA</sequence>
<proteinExistence type="predicted"/>
<reference evidence="3" key="1">
    <citation type="submission" date="2016-10" db="EMBL/GenBank/DDBJ databases">
        <authorList>
            <person name="Varghese N."/>
            <person name="Submissions S."/>
        </authorList>
    </citation>
    <scope>NUCLEOTIDE SEQUENCE [LARGE SCALE GENOMIC DNA]</scope>
    <source>
        <strain evidence="3">CGMCC 4.3147</strain>
    </source>
</reference>